<protein>
    <submittedName>
        <fullName evidence="2">Uncharacterized protein</fullName>
    </submittedName>
</protein>
<dbReference type="Proteomes" id="UP000663882">
    <property type="component" value="Unassembled WGS sequence"/>
</dbReference>
<dbReference type="Gene3D" id="3.40.50.720">
    <property type="entry name" value="NAD(P)-binding Rossmann-like Domain"/>
    <property type="match status" value="1"/>
</dbReference>
<reference evidence="2" key="1">
    <citation type="submission" date="2021-02" db="EMBL/GenBank/DDBJ databases">
        <authorList>
            <person name="Nowell W R."/>
        </authorList>
    </citation>
    <scope>NUCLEOTIDE SEQUENCE</scope>
</reference>
<dbReference type="InterPro" id="IPR036291">
    <property type="entry name" value="NAD(P)-bd_dom_sf"/>
</dbReference>
<evidence type="ECO:0000313" key="2">
    <source>
        <dbReference type="EMBL" id="CAF1384630.1"/>
    </source>
</evidence>
<feature type="coiled-coil region" evidence="1">
    <location>
        <begin position="32"/>
        <end position="59"/>
    </location>
</feature>
<evidence type="ECO:0000313" key="3">
    <source>
        <dbReference type="Proteomes" id="UP000663882"/>
    </source>
</evidence>
<gene>
    <name evidence="2" type="ORF">RFH988_LOCUS34032</name>
</gene>
<keyword evidence="1" id="KW-0175">Coiled coil</keyword>
<dbReference type="SUPFAM" id="SSF51735">
    <property type="entry name" value="NAD(P)-binding Rossmann-fold domains"/>
    <property type="match status" value="1"/>
</dbReference>
<evidence type="ECO:0000256" key="1">
    <source>
        <dbReference type="SAM" id="Coils"/>
    </source>
</evidence>
<organism evidence="2 3">
    <name type="scientific">Rotaria sordida</name>
    <dbReference type="NCBI Taxonomy" id="392033"/>
    <lineage>
        <taxon>Eukaryota</taxon>
        <taxon>Metazoa</taxon>
        <taxon>Spiralia</taxon>
        <taxon>Gnathifera</taxon>
        <taxon>Rotifera</taxon>
        <taxon>Eurotatoria</taxon>
        <taxon>Bdelloidea</taxon>
        <taxon>Philodinida</taxon>
        <taxon>Philodinidae</taxon>
        <taxon>Rotaria</taxon>
    </lineage>
</organism>
<dbReference type="EMBL" id="CAJNOO010004530">
    <property type="protein sequence ID" value="CAF1384630.1"/>
    <property type="molecule type" value="Genomic_DNA"/>
</dbReference>
<name>A0A815JNK8_9BILA</name>
<sequence>MAHGFEKIDEAIRYFDQLLSSYPSDYINVPDILQQRAILHEKNDKLNELTNEFRRLNDKTKCHVIIQDLSEPHTTENSVRKTDAFNDIQIDIIINNADLDSAKLILQTPLDDMTF</sequence>
<comment type="caution">
    <text evidence="2">The sequence shown here is derived from an EMBL/GenBank/DDBJ whole genome shotgun (WGS) entry which is preliminary data.</text>
</comment>
<dbReference type="AlphaFoldDB" id="A0A815JNK8"/>
<accession>A0A815JNK8</accession>
<proteinExistence type="predicted"/>